<protein>
    <submittedName>
        <fullName evidence="12">D-alanyl-D-alanine carboxypeptidase</fullName>
        <ecNumber evidence="12">3.4.16.4</ecNumber>
    </submittedName>
</protein>
<keyword evidence="13" id="KW-1185">Reference proteome</keyword>
<dbReference type="EC" id="3.4.16.4" evidence="12"/>
<dbReference type="GO" id="GO:0009252">
    <property type="term" value="P:peptidoglycan biosynthetic process"/>
    <property type="evidence" value="ECO:0007669"/>
    <property type="project" value="UniProtKB-KW"/>
</dbReference>
<evidence type="ECO:0000256" key="6">
    <source>
        <dbReference type="ARBA" id="ARBA00023316"/>
    </source>
</evidence>
<keyword evidence="12" id="KW-0645">Protease</keyword>
<feature type="chain" id="PRO_5002174226" evidence="10">
    <location>
        <begin position="27"/>
        <end position="279"/>
    </location>
</feature>
<dbReference type="Gene3D" id="3.40.710.10">
    <property type="entry name" value="DD-peptidase/beta-lactamase superfamily"/>
    <property type="match status" value="1"/>
</dbReference>
<evidence type="ECO:0000256" key="8">
    <source>
        <dbReference type="PIRSR" id="PIRSR618044-2"/>
    </source>
</evidence>
<name>A0A0C4YK53_9BURK</name>
<dbReference type="Pfam" id="PF00768">
    <property type="entry name" value="Peptidase_S11"/>
    <property type="match status" value="1"/>
</dbReference>
<dbReference type="PANTHER" id="PTHR21581">
    <property type="entry name" value="D-ALANYL-D-ALANINE CARBOXYPEPTIDASE"/>
    <property type="match status" value="1"/>
</dbReference>
<dbReference type="STRING" id="68895.RR42_s1865"/>
<dbReference type="GO" id="GO:0071555">
    <property type="term" value="P:cell wall organization"/>
    <property type="evidence" value="ECO:0007669"/>
    <property type="project" value="UniProtKB-KW"/>
</dbReference>
<dbReference type="InterPro" id="IPR001967">
    <property type="entry name" value="Peptidase_S11_N"/>
</dbReference>
<evidence type="ECO:0000256" key="7">
    <source>
        <dbReference type="PIRSR" id="PIRSR618044-1"/>
    </source>
</evidence>
<feature type="binding site" evidence="8">
    <location>
        <position position="225"/>
    </location>
    <ligand>
        <name>substrate</name>
    </ligand>
</feature>
<dbReference type="SUPFAM" id="SSF56601">
    <property type="entry name" value="beta-lactamase/transpeptidase-like"/>
    <property type="match status" value="1"/>
</dbReference>
<evidence type="ECO:0000256" key="5">
    <source>
        <dbReference type="ARBA" id="ARBA00022984"/>
    </source>
</evidence>
<evidence type="ECO:0000259" key="11">
    <source>
        <dbReference type="Pfam" id="PF00768"/>
    </source>
</evidence>
<evidence type="ECO:0000313" key="13">
    <source>
        <dbReference type="Proteomes" id="UP000031843"/>
    </source>
</evidence>
<sequence length="279" mass="30150">MPFLRFTRFLAASAFAFGALPLPATAAQAPQIAARSYILLDSGSHRVMLEKNADERLQPASLTKMMTAYVVLDALKASTIKWEQLVRVEASDLAHVGGDEATMRLQAGQIISIQDLLTGLIVVSANDAAMVLARTVAGSEDAFLGKMNDYANRLGLSASHFATPSGITTPNHYSTARDIAHLSVRLTEDFPVYLAFSAQRDFSYGSFTRHNKNRLLDDPTIDGLKTGHTAKAGYCLAVTAKRSVAKGKAMRRVFAVVLGAPSNDGRFVAGRQLIDYGFH</sequence>
<dbReference type="InterPro" id="IPR012338">
    <property type="entry name" value="Beta-lactam/transpept-like"/>
</dbReference>
<organism evidence="12 13">
    <name type="scientific">Cupriavidus basilensis</name>
    <dbReference type="NCBI Taxonomy" id="68895"/>
    <lineage>
        <taxon>Bacteria</taxon>
        <taxon>Pseudomonadati</taxon>
        <taxon>Pseudomonadota</taxon>
        <taxon>Betaproteobacteria</taxon>
        <taxon>Burkholderiales</taxon>
        <taxon>Burkholderiaceae</taxon>
        <taxon>Cupriavidus</taxon>
    </lineage>
</organism>
<accession>A0A0C4YK53</accession>
<keyword evidence="2 10" id="KW-0732">Signal</keyword>
<evidence type="ECO:0000256" key="4">
    <source>
        <dbReference type="ARBA" id="ARBA00022960"/>
    </source>
</evidence>
<dbReference type="KEGG" id="cbw:RR42_s1865"/>
<evidence type="ECO:0000256" key="10">
    <source>
        <dbReference type="SAM" id="SignalP"/>
    </source>
</evidence>
<evidence type="ECO:0000256" key="3">
    <source>
        <dbReference type="ARBA" id="ARBA00022801"/>
    </source>
</evidence>
<dbReference type="InterPro" id="IPR018044">
    <property type="entry name" value="Peptidase_S11"/>
</dbReference>
<dbReference type="GO" id="GO:0009002">
    <property type="term" value="F:serine-type D-Ala-D-Ala carboxypeptidase activity"/>
    <property type="evidence" value="ECO:0007669"/>
    <property type="project" value="UniProtKB-EC"/>
</dbReference>
<dbReference type="EMBL" id="CP010537">
    <property type="protein sequence ID" value="AJG23453.1"/>
    <property type="molecule type" value="Genomic_DNA"/>
</dbReference>
<keyword evidence="6" id="KW-0961">Cell wall biogenesis/degradation</keyword>
<keyword evidence="12" id="KW-0121">Carboxypeptidase</keyword>
<dbReference type="PANTHER" id="PTHR21581:SF6">
    <property type="entry name" value="TRAFFICKING PROTEIN PARTICLE COMPLEX SUBUNIT 12"/>
    <property type="match status" value="1"/>
</dbReference>
<feature type="active site" evidence="7">
    <location>
        <position position="124"/>
    </location>
</feature>
<keyword evidence="3 12" id="KW-0378">Hydrolase</keyword>
<dbReference type="GO" id="GO:0006508">
    <property type="term" value="P:proteolysis"/>
    <property type="evidence" value="ECO:0007669"/>
    <property type="project" value="InterPro"/>
</dbReference>
<keyword evidence="5" id="KW-0573">Peptidoglycan synthesis</keyword>
<dbReference type="OrthoDB" id="9795979at2"/>
<feature type="signal peptide" evidence="10">
    <location>
        <begin position="1"/>
        <end position="26"/>
    </location>
</feature>
<feature type="domain" description="Peptidase S11 D-alanyl-D-alanine carboxypeptidase A N-terminal" evidence="11">
    <location>
        <begin position="25"/>
        <end position="261"/>
    </location>
</feature>
<comment type="similarity">
    <text evidence="1 9">Belongs to the peptidase S11 family.</text>
</comment>
<evidence type="ECO:0000256" key="9">
    <source>
        <dbReference type="RuleBase" id="RU004016"/>
    </source>
</evidence>
<dbReference type="Proteomes" id="UP000031843">
    <property type="component" value="Chromosome secondary"/>
</dbReference>
<proteinExistence type="inferred from homology"/>
<gene>
    <name evidence="12" type="ORF">RR42_s1865</name>
</gene>
<reference evidence="12 13" key="1">
    <citation type="journal article" date="2015" name="Genome Announc.">
        <title>Complete Genome Sequence of Cupriavidus basilensis 4G11, Isolated from the Oak Ridge Field Research Center Site.</title>
        <authorList>
            <person name="Ray J."/>
            <person name="Waters R.J."/>
            <person name="Skerker J.M."/>
            <person name="Kuehl J.V."/>
            <person name="Price M.N."/>
            <person name="Huang J."/>
            <person name="Chakraborty R."/>
            <person name="Arkin A.P."/>
            <person name="Deutschbauer A."/>
        </authorList>
    </citation>
    <scope>NUCLEOTIDE SEQUENCE [LARGE SCALE GENOMIC DNA]</scope>
    <source>
        <strain evidence="12">4G11</strain>
    </source>
</reference>
<dbReference type="GO" id="GO:0008360">
    <property type="term" value="P:regulation of cell shape"/>
    <property type="evidence" value="ECO:0007669"/>
    <property type="project" value="UniProtKB-KW"/>
</dbReference>
<evidence type="ECO:0000256" key="1">
    <source>
        <dbReference type="ARBA" id="ARBA00007164"/>
    </source>
</evidence>
<feature type="active site" description="Acyl-ester intermediate" evidence="7">
    <location>
        <position position="64"/>
    </location>
</feature>
<dbReference type="RefSeq" id="WP_052495066.1">
    <property type="nucleotide sequence ID" value="NZ_CP010537.1"/>
</dbReference>
<feature type="active site" description="Acyl-ester intermediate" evidence="7">
    <location>
        <position position="61"/>
    </location>
</feature>
<dbReference type="PRINTS" id="PR00725">
    <property type="entry name" value="DADACBPTASE1"/>
</dbReference>
<evidence type="ECO:0000256" key="2">
    <source>
        <dbReference type="ARBA" id="ARBA00022729"/>
    </source>
</evidence>
<dbReference type="AlphaFoldDB" id="A0A0C4YK53"/>
<keyword evidence="4" id="KW-0133">Cell shape</keyword>
<evidence type="ECO:0000313" key="12">
    <source>
        <dbReference type="EMBL" id="AJG23453.1"/>
    </source>
</evidence>
<dbReference type="GeneID" id="60822458"/>